<proteinExistence type="predicted"/>
<evidence type="ECO:0000313" key="1">
    <source>
        <dbReference type="EMBL" id="GFY37472.1"/>
    </source>
</evidence>
<reference evidence="1" key="1">
    <citation type="submission" date="2020-08" db="EMBL/GenBank/DDBJ databases">
        <title>Multicomponent nature underlies the extraordinary mechanical properties of spider dragline silk.</title>
        <authorList>
            <person name="Kono N."/>
            <person name="Nakamura H."/>
            <person name="Mori M."/>
            <person name="Yoshida Y."/>
            <person name="Ohtoshi R."/>
            <person name="Malay A.D."/>
            <person name="Moran D.A.P."/>
            <person name="Tomita M."/>
            <person name="Numata K."/>
            <person name="Arakawa K."/>
        </authorList>
    </citation>
    <scope>NUCLEOTIDE SEQUENCE</scope>
</reference>
<sequence length="92" mass="10417">MEKEFLSDLKVPPSIEMCGRPFQIKINCLVSALISPSAENYSGLLFVMGGDLVVVRKKKLPSLPERRFCFGRGHLSSTEMRGVRKIQLFLKF</sequence>
<dbReference type="Proteomes" id="UP000886998">
    <property type="component" value="Unassembled WGS sequence"/>
</dbReference>
<dbReference type="EMBL" id="BMAV01000315">
    <property type="protein sequence ID" value="GFY37472.1"/>
    <property type="molecule type" value="Genomic_DNA"/>
</dbReference>
<accession>A0A8X7BP54</accession>
<evidence type="ECO:0000313" key="2">
    <source>
        <dbReference type="Proteomes" id="UP000886998"/>
    </source>
</evidence>
<comment type="caution">
    <text evidence="1">The sequence shown here is derived from an EMBL/GenBank/DDBJ whole genome shotgun (WGS) entry which is preliminary data.</text>
</comment>
<keyword evidence="2" id="KW-1185">Reference proteome</keyword>
<gene>
    <name evidence="1" type="ORF">TNIN_291121</name>
</gene>
<name>A0A8X7BP54_9ARAC</name>
<organism evidence="1 2">
    <name type="scientific">Trichonephila inaurata madagascariensis</name>
    <dbReference type="NCBI Taxonomy" id="2747483"/>
    <lineage>
        <taxon>Eukaryota</taxon>
        <taxon>Metazoa</taxon>
        <taxon>Ecdysozoa</taxon>
        <taxon>Arthropoda</taxon>
        <taxon>Chelicerata</taxon>
        <taxon>Arachnida</taxon>
        <taxon>Araneae</taxon>
        <taxon>Araneomorphae</taxon>
        <taxon>Entelegynae</taxon>
        <taxon>Araneoidea</taxon>
        <taxon>Nephilidae</taxon>
        <taxon>Trichonephila</taxon>
        <taxon>Trichonephila inaurata</taxon>
    </lineage>
</organism>
<protein>
    <submittedName>
        <fullName evidence="1">Uncharacterized protein</fullName>
    </submittedName>
</protein>
<dbReference type="AlphaFoldDB" id="A0A8X7BP54"/>